<evidence type="ECO:0000313" key="2">
    <source>
        <dbReference type="Proteomes" id="UP000244904"/>
    </source>
</evidence>
<accession>A0A2R8ARL3</accession>
<protein>
    <submittedName>
        <fullName evidence="1">Uncharacterized protein</fullName>
    </submittedName>
</protein>
<sequence length="45" mass="5089">MANLPVATPNELADYLVNTFWEEVDFYSTGLNTSELLGSVQFYDL</sequence>
<dbReference type="AlphaFoldDB" id="A0A2R8ARL3"/>
<name>A0A2R8ARL3_9RHOB</name>
<proteinExistence type="predicted"/>
<dbReference type="Proteomes" id="UP000244904">
    <property type="component" value="Unassembled WGS sequence"/>
</dbReference>
<organism evidence="1 2">
    <name type="scientific">Pseudoprimorskyibacter insulae</name>
    <dbReference type="NCBI Taxonomy" id="1695997"/>
    <lineage>
        <taxon>Bacteria</taxon>
        <taxon>Pseudomonadati</taxon>
        <taxon>Pseudomonadota</taxon>
        <taxon>Alphaproteobacteria</taxon>
        <taxon>Rhodobacterales</taxon>
        <taxon>Paracoccaceae</taxon>
        <taxon>Pseudoprimorskyibacter</taxon>
    </lineage>
</organism>
<dbReference type="EMBL" id="OMOJ01000001">
    <property type="protein sequence ID" value="SPF78504.1"/>
    <property type="molecule type" value="Genomic_DNA"/>
</dbReference>
<keyword evidence="2" id="KW-1185">Reference proteome</keyword>
<evidence type="ECO:0000313" key="1">
    <source>
        <dbReference type="EMBL" id="SPF78504.1"/>
    </source>
</evidence>
<reference evidence="2" key="1">
    <citation type="submission" date="2018-03" db="EMBL/GenBank/DDBJ databases">
        <authorList>
            <person name="Rodrigo-Torres L."/>
            <person name="Arahal R. D."/>
            <person name="Lucena T."/>
        </authorList>
    </citation>
    <scope>NUCLEOTIDE SEQUENCE [LARGE SCALE GENOMIC DNA]</scope>
    <source>
        <strain evidence="2">CECT 8871</strain>
    </source>
</reference>
<gene>
    <name evidence="1" type="ORF">PRI8871_01108</name>
</gene>
<dbReference type="RefSeq" id="WP_181389381.1">
    <property type="nucleotide sequence ID" value="NZ_OMOJ01000001.1"/>
</dbReference>